<protein>
    <submittedName>
        <fullName evidence="1">Uncharacterized protein</fullName>
    </submittedName>
</protein>
<proteinExistence type="predicted"/>
<evidence type="ECO:0000313" key="2">
    <source>
        <dbReference type="Proteomes" id="UP001157502"/>
    </source>
</evidence>
<accession>A0ACC2FP08</accession>
<sequence length="106" mass="11426">MSSVADQRMTPPRADEPLQSGGTTAKHRVGDIDSKVQAGCRALALRHGPSPAPLRLSDWSAERKITGPGSTRFKVKSQRISQDNRKCYGEGAGTGGIHEEQDPEWG</sequence>
<gene>
    <name evidence="1" type="ORF">DPEC_G00268240</name>
</gene>
<comment type="caution">
    <text evidence="1">The sequence shown here is derived from an EMBL/GenBank/DDBJ whole genome shotgun (WGS) entry which is preliminary data.</text>
</comment>
<evidence type="ECO:0000313" key="1">
    <source>
        <dbReference type="EMBL" id="KAJ7993033.1"/>
    </source>
</evidence>
<name>A0ACC2FP08_DALPE</name>
<reference evidence="1" key="1">
    <citation type="submission" date="2021-05" db="EMBL/GenBank/DDBJ databases">
        <authorList>
            <person name="Pan Q."/>
            <person name="Jouanno E."/>
            <person name="Zahm M."/>
            <person name="Klopp C."/>
            <person name="Cabau C."/>
            <person name="Louis A."/>
            <person name="Berthelot C."/>
            <person name="Parey E."/>
            <person name="Roest Crollius H."/>
            <person name="Montfort J."/>
            <person name="Robinson-Rechavi M."/>
            <person name="Bouchez O."/>
            <person name="Lampietro C."/>
            <person name="Lopez Roques C."/>
            <person name="Donnadieu C."/>
            <person name="Postlethwait J."/>
            <person name="Bobe J."/>
            <person name="Dillon D."/>
            <person name="Chandos A."/>
            <person name="von Hippel F."/>
            <person name="Guiguen Y."/>
        </authorList>
    </citation>
    <scope>NUCLEOTIDE SEQUENCE</scope>
    <source>
        <strain evidence="1">YG-Jan2019</strain>
    </source>
</reference>
<organism evidence="1 2">
    <name type="scientific">Dallia pectoralis</name>
    <name type="common">Alaska blackfish</name>
    <dbReference type="NCBI Taxonomy" id="75939"/>
    <lineage>
        <taxon>Eukaryota</taxon>
        <taxon>Metazoa</taxon>
        <taxon>Chordata</taxon>
        <taxon>Craniata</taxon>
        <taxon>Vertebrata</taxon>
        <taxon>Euteleostomi</taxon>
        <taxon>Actinopterygii</taxon>
        <taxon>Neopterygii</taxon>
        <taxon>Teleostei</taxon>
        <taxon>Protacanthopterygii</taxon>
        <taxon>Esociformes</taxon>
        <taxon>Umbridae</taxon>
        <taxon>Dallia</taxon>
    </lineage>
</organism>
<dbReference type="Proteomes" id="UP001157502">
    <property type="component" value="Chromosome 24"/>
</dbReference>
<dbReference type="EMBL" id="CM055751">
    <property type="protein sequence ID" value="KAJ7993033.1"/>
    <property type="molecule type" value="Genomic_DNA"/>
</dbReference>
<keyword evidence="2" id="KW-1185">Reference proteome</keyword>